<dbReference type="OrthoDB" id="5877720at2759"/>
<evidence type="ECO:0000313" key="1">
    <source>
        <dbReference type="EMBL" id="VDM66738.1"/>
    </source>
</evidence>
<dbReference type="EMBL" id="UYYB01003602">
    <property type="protein sequence ID" value="VDM66738.1"/>
    <property type="molecule type" value="Genomic_DNA"/>
</dbReference>
<protein>
    <submittedName>
        <fullName evidence="1">Uncharacterized protein</fullName>
    </submittedName>
</protein>
<dbReference type="Proteomes" id="UP000270094">
    <property type="component" value="Unassembled WGS sequence"/>
</dbReference>
<evidence type="ECO:0000313" key="2">
    <source>
        <dbReference type="Proteomes" id="UP000270094"/>
    </source>
</evidence>
<keyword evidence="2" id="KW-1185">Reference proteome</keyword>
<organism evidence="1 2">
    <name type="scientific">Strongylus vulgaris</name>
    <name type="common">Blood worm</name>
    <dbReference type="NCBI Taxonomy" id="40348"/>
    <lineage>
        <taxon>Eukaryota</taxon>
        <taxon>Metazoa</taxon>
        <taxon>Ecdysozoa</taxon>
        <taxon>Nematoda</taxon>
        <taxon>Chromadorea</taxon>
        <taxon>Rhabditida</taxon>
        <taxon>Rhabditina</taxon>
        <taxon>Rhabditomorpha</taxon>
        <taxon>Strongyloidea</taxon>
        <taxon>Strongylidae</taxon>
        <taxon>Strongylus</taxon>
    </lineage>
</organism>
<reference evidence="1 2" key="1">
    <citation type="submission" date="2018-11" db="EMBL/GenBank/DDBJ databases">
        <authorList>
            <consortium name="Pathogen Informatics"/>
        </authorList>
    </citation>
    <scope>NUCLEOTIDE SEQUENCE [LARGE SCALE GENOMIC DNA]</scope>
</reference>
<sequence>MLPTGSCGTLECCLHGKACRASLQHAEELKRQVKSFGRGKLVEQEIDKKQTRQKEAIDRLANHLMFEFCLKLETHGLESACNSDMQRIIPNVARRDEKRVLEGD</sequence>
<accession>A0A3P7KE04</accession>
<gene>
    <name evidence="1" type="ORF">SVUK_LOCUS1736</name>
</gene>
<dbReference type="AlphaFoldDB" id="A0A3P7KE04"/>
<proteinExistence type="predicted"/>
<name>A0A3P7KE04_STRVU</name>